<keyword evidence="4" id="KW-0092">Biotin</keyword>
<comment type="catalytic activity">
    <reaction evidence="6">
        <text>biotin + L-lysyl-[protein] + ATP = N(6)-biotinyl-L-lysyl-[protein] + AMP + diphosphate + H(+)</text>
        <dbReference type="Rhea" id="RHEA:11756"/>
        <dbReference type="Rhea" id="RHEA-COMP:9752"/>
        <dbReference type="Rhea" id="RHEA-COMP:10505"/>
        <dbReference type="ChEBI" id="CHEBI:15378"/>
        <dbReference type="ChEBI" id="CHEBI:29969"/>
        <dbReference type="ChEBI" id="CHEBI:30616"/>
        <dbReference type="ChEBI" id="CHEBI:33019"/>
        <dbReference type="ChEBI" id="CHEBI:57586"/>
        <dbReference type="ChEBI" id="CHEBI:83144"/>
        <dbReference type="ChEBI" id="CHEBI:456215"/>
        <dbReference type="EC" id="6.3.4.15"/>
    </reaction>
</comment>
<dbReference type="EMBL" id="JACJUU010000002">
    <property type="protein sequence ID" value="MBC2768901.1"/>
    <property type="molecule type" value="Genomic_DNA"/>
</dbReference>
<dbReference type="Gene3D" id="3.30.930.10">
    <property type="entry name" value="Bira Bifunctional Protein, Domain 2"/>
    <property type="match status" value="1"/>
</dbReference>
<dbReference type="PANTHER" id="PTHR12835">
    <property type="entry name" value="BIOTIN PROTEIN LIGASE"/>
    <property type="match status" value="1"/>
</dbReference>
<dbReference type="EC" id="6.3.4.15" evidence="5"/>
<keyword evidence="3" id="KW-0067">ATP-binding</keyword>
<dbReference type="CDD" id="cd16442">
    <property type="entry name" value="BPL"/>
    <property type="match status" value="1"/>
</dbReference>
<dbReference type="Pfam" id="PF02237">
    <property type="entry name" value="BPL_C"/>
    <property type="match status" value="1"/>
</dbReference>
<dbReference type="GO" id="GO:0004077">
    <property type="term" value="F:biotin--[biotin carboxyl-carrier protein] ligase activity"/>
    <property type="evidence" value="ECO:0007669"/>
    <property type="project" value="UniProtKB-EC"/>
</dbReference>
<gene>
    <name evidence="8" type="ORF">GTU67_03105</name>
</gene>
<dbReference type="InterPro" id="IPR004143">
    <property type="entry name" value="BPL_LPL_catalytic"/>
</dbReference>
<dbReference type="InterPro" id="IPR003142">
    <property type="entry name" value="BPL_C"/>
</dbReference>
<dbReference type="Gene3D" id="2.30.30.100">
    <property type="match status" value="1"/>
</dbReference>
<dbReference type="InterPro" id="IPR004408">
    <property type="entry name" value="Biotin_CoA_COase_ligase"/>
</dbReference>
<evidence type="ECO:0000259" key="7">
    <source>
        <dbReference type="PROSITE" id="PS51733"/>
    </source>
</evidence>
<proteinExistence type="predicted"/>
<dbReference type="NCBIfam" id="TIGR00121">
    <property type="entry name" value="birA_ligase"/>
    <property type="match status" value="1"/>
</dbReference>
<dbReference type="InterPro" id="IPR045864">
    <property type="entry name" value="aa-tRNA-synth_II/BPL/LPL"/>
</dbReference>
<evidence type="ECO:0000256" key="5">
    <source>
        <dbReference type="ARBA" id="ARBA00024227"/>
    </source>
</evidence>
<dbReference type="Pfam" id="PF03099">
    <property type="entry name" value="BPL_LplA_LipB"/>
    <property type="match status" value="1"/>
</dbReference>
<evidence type="ECO:0000256" key="4">
    <source>
        <dbReference type="ARBA" id="ARBA00023267"/>
    </source>
</evidence>
<evidence type="ECO:0000256" key="2">
    <source>
        <dbReference type="ARBA" id="ARBA00022741"/>
    </source>
</evidence>
<sequence>MSSSSPEIPEPVAFQSLLAQALPAFRYVRWLEETGSTNADLVALAREPGEVYARPWLEGAHLQQHGRGRAGRTWQNRRGANLMFSCAFDIFVPARHLPVLSPLTGVATCEALRAFISPAHRSRLIMKWPNDILWDNAKLAGILVESTRAGTARQSNDHHVIIVGMGLNIDDARALSQSLDRSVADWSEIAAADPAEAGAATATDLVQTIAKAWYRVFNEATRDGFEHFPERYHAVDGLLGQHVHIVDDGRLIRAGIACGVNTTGQLLVRSPEGETAVSVGEVSVRTRTPGHLAPRA</sequence>
<dbReference type="SUPFAM" id="SSF55681">
    <property type="entry name" value="Class II aaRS and biotin synthetases"/>
    <property type="match status" value="1"/>
</dbReference>
<comment type="caution">
    <text evidence="8">The sequence shown here is derived from an EMBL/GenBank/DDBJ whole genome shotgun (WGS) entry which is preliminary data.</text>
</comment>
<dbReference type="GO" id="GO:0005737">
    <property type="term" value="C:cytoplasm"/>
    <property type="evidence" value="ECO:0007669"/>
    <property type="project" value="TreeGrafter"/>
</dbReference>
<dbReference type="GO" id="GO:0005524">
    <property type="term" value="F:ATP binding"/>
    <property type="evidence" value="ECO:0007669"/>
    <property type="project" value="UniProtKB-KW"/>
</dbReference>
<name>A0A842HNQ3_9BURK</name>
<evidence type="ECO:0000256" key="1">
    <source>
        <dbReference type="ARBA" id="ARBA00022598"/>
    </source>
</evidence>
<dbReference type="PANTHER" id="PTHR12835:SF5">
    <property type="entry name" value="BIOTIN--PROTEIN LIGASE"/>
    <property type="match status" value="1"/>
</dbReference>
<dbReference type="PROSITE" id="PS51733">
    <property type="entry name" value="BPL_LPL_CATALYTIC"/>
    <property type="match status" value="1"/>
</dbReference>
<protein>
    <recommendedName>
        <fullName evidence="5">biotin--[biotin carboxyl-carrier protein] ligase</fullName>
        <ecNumber evidence="5">6.3.4.15</ecNumber>
    </recommendedName>
</protein>
<feature type="domain" description="BPL/LPL catalytic" evidence="7">
    <location>
        <begin position="23"/>
        <end position="221"/>
    </location>
</feature>
<reference evidence="8 9" key="1">
    <citation type="submission" date="2020-08" db="EMBL/GenBank/DDBJ databases">
        <title>Paraeoetvoesia sp. YC-7-48 draft genome sequence.</title>
        <authorList>
            <person name="Yao L."/>
        </authorList>
    </citation>
    <scope>NUCLEOTIDE SEQUENCE [LARGE SCALE GENOMIC DNA]</scope>
    <source>
        <strain evidence="9">YC-7-48</strain>
    </source>
</reference>
<accession>A0A842HNQ3</accession>
<dbReference type="RefSeq" id="WP_185778717.1">
    <property type="nucleotide sequence ID" value="NZ_JACJUU010000002.1"/>
</dbReference>
<evidence type="ECO:0000313" key="9">
    <source>
        <dbReference type="Proteomes" id="UP000545386"/>
    </source>
</evidence>
<organism evidence="8 9">
    <name type="scientific">Pusillimonas minor</name>
    <dbReference type="NCBI Taxonomy" id="2697024"/>
    <lineage>
        <taxon>Bacteria</taxon>
        <taxon>Pseudomonadati</taxon>
        <taxon>Pseudomonadota</taxon>
        <taxon>Betaproteobacteria</taxon>
        <taxon>Burkholderiales</taxon>
        <taxon>Alcaligenaceae</taxon>
        <taxon>Pusillimonas</taxon>
    </lineage>
</organism>
<dbReference type="SUPFAM" id="SSF50037">
    <property type="entry name" value="C-terminal domain of transcriptional repressors"/>
    <property type="match status" value="1"/>
</dbReference>
<evidence type="ECO:0000256" key="3">
    <source>
        <dbReference type="ARBA" id="ARBA00022840"/>
    </source>
</evidence>
<dbReference type="AlphaFoldDB" id="A0A842HNQ3"/>
<evidence type="ECO:0000256" key="6">
    <source>
        <dbReference type="ARBA" id="ARBA00047846"/>
    </source>
</evidence>
<dbReference type="InterPro" id="IPR008988">
    <property type="entry name" value="Transcriptional_repressor_C"/>
</dbReference>
<keyword evidence="2" id="KW-0547">Nucleotide-binding</keyword>
<evidence type="ECO:0000313" key="8">
    <source>
        <dbReference type="EMBL" id="MBC2768901.1"/>
    </source>
</evidence>
<keyword evidence="9" id="KW-1185">Reference proteome</keyword>
<keyword evidence="1 8" id="KW-0436">Ligase</keyword>
<dbReference type="Proteomes" id="UP000545386">
    <property type="component" value="Unassembled WGS sequence"/>
</dbReference>